<name>A0A3R9M964_STROR</name>
<evidence type="ECO:0000256" key="1">
    <source>
        <dbReference type="SAM" id="MobiDB-lite"/>
    </source>
</evidence>
<sequence>MKNLILDSIKIIKEVKWDYARMAQLTKLWGGPKKAAASMAVILIGIGSFLGTITTLSFQKLFKHFLSKLQTSKNINSPNDEDEQKIQQKTDEYLTEVQIRKENNQSTDDIDEEYNNSMKELLDSH</sequence>
<evidence type="ECO:0000313" key="4">
    <source>
        <dbReference type="Proteomes" id="UP000280182"/>
    </source>
</evidence>
<dbReference type="RefSeq" id="WP_125394502.1">
    <property type="nucleotide sequence ID" value="NZ_RJPJ01000001.1"/>
</dbReference>
<accession>A0A3R9M964</accession>
<dbReference type="OrthoDB" id="9906361at2"/>
<feature type="transmembrane region" description="Helical" evidence="2">
    <location>
        <begin position="35"/>
        <end position="58"/>
    </location>
</feature>
<keyword evidence="2" id="KW-0812">Transmembrane</keyword>
<proteinExistence type="predicted"/>
<dbReference type="AlphaFoldDB" id="A0A3R9M964"/>
<keyword evidence="2" id="KW-0472">Membrane</keyword>
<feature type="region of interest" description="Disordered" evidence="1">
    <location>
        <begin position="97"/>
        <end position="125"/>
    </location>
</feature>
<protein>
    <submittedName>
        <fullName evidence="3">Uncharacterized protein</fullName>
    </submittedName>
</protein>
<organism evidence="3 4">
    <name type="scientific">Streptococcus oralis</name>
    <dbReference type="NCBI Taxonomy" id="1303"/>
    <lineage>
        <taxon>Bacteria</taxon>
        <taxon>Bacillati</taxon>
        <taxon>Bacillota</taxon>
        <taxon>Bacilli</taxon>
        <taxon>Lactobacillales</taxon>
        <taxon>Streptococcaceae</taxon>
        <taxon>Streptococcus</taxon>
    </lineage>
</organism>
<evidence type="ECO:0000313" key="3">
    <source>
        <dbReference type="EMBL" id="RSJ69213.1"/>
    </source>
</evidence>
<reference evidence="3 4" key="1">
    <citation type="submission" date="2018-11" db="EMBL/GenBank/DDBJ databases">
        <title>Species Designations Belie Phenotypic and Genotypic Heterogeneity in Oral Streptococci.</title>
        <authorList>
            <person name="Velsko I."/>
        </authorList>
    </citation>
    <scope>NUCLEOTIDE SEQUENCE [LARGE SCALE GENOMIC DNA]</scope>
    <source>
        <strain evidence="3 4">BCC12</strain>
    </source>
</reference>
<dbReference type="EMBL" id="RJPJ01000001">
    <property type="protein sequence ID" value="RSJ69213.1"/>
    <property type="molecule type" value="Genomic_DNA"/>
</dbReference>
<dbReference type="Proteomes" id="UP000280182">
    <property type="component" value="Unassembled WGS sequence"/>
</dbReference>
<keyword evidence="2" id="KW-1133">Transmembrane helix</keyword>
<evidence type="ECO:0000256" key="2">
    <source>
        <dbReference type="SAM" id="Phobius"/>
    </source>
</evidence>
<comment type="caution">
    <text evidence="3">The sequence shown here is derived from an EMBL/GenBank/DDBJ whole genome shotgun (WGS) entry which is preliminary data.</text>
</comment>
<gene>
    <name evidence="3" type="ORF">D8802_01240</name>
</gene>